<dbReference type="GO" id="GO:0004721">
    <property type="term" value="F:phosphoprotein phosphatase activity"/>
    <property type="evidence" value="ECO:0007669"/>
    <property type="project" value="UniProtKB-KW"/>
</dbReference>
<dbReference type="Pfam" id="PF10409">
    <property type="entry name" value="PTEN_C2"/>
    <property type="match status" value="1"/>
</dbReference>
<dbReference type="InterPro" id="IPR015425">
    <property type="entry name" value="FH2_Formin"/>
</dbReference>
<feature type="region of interest" description="Disordered" evidence="4">
    <location>
        <begin position="1442"/>
        <end position="1489"/>
    </location>
</feature>
<organism evidence="7 8">
    <name type="scientific">Dioscorea cayennensis subsp. rotundata</name>
    <name type="common">White Guinea yam</name>
    <name type="synonym">Dioscorea rotundata</name>
    <dbReference type="NCBI Taxonomy" id="55577"/>
    <lineage>
        <taxon>Eukaryota</taxon>
        <taxon>Viridiplantae</taxon>
        <taxon>Streptophyta</taxon>
        <taxon>Embryophyta</taxon>
        <taxon>Tracheophyta</taxon>
        <taxon>Spermatophyta</taxon>
        <taxon>Magnoliopsida</taxon>
        <taxon>Liliopsida</taxon>
        <taxon>Dioscoreales</taxon>
        <taxon>Dioscoreaceae</taxon>
        <taxon>Dioscorea</taxon>
    </lineage>
</organism>
<feature type="compositionally biased region" description="Pro residues" evidence="4">
    <location>
        <begin position="926"/>
        <end position="936"/>
    </location>
</feature>
<dbReference type="PANTHER" id="PTHR45733">
    <property type="entry name" value="FORMIN-J"/>
    <property type="match status" value="1"/>
</dbReference>
<dbReference type="Pfam" id="PF02181">
    <property type="entry name" value="FH2"/>
    <property type="match status" value="1"/>
</dbReference>
<dbReference type="InterPro" id="IPR042201">
    <property type="entry name" value="FH2_Formin_sf"/>
</dbReference>
<dbReference type="RefSeq" id="XP_039137001.1">
    <property type="nucleotide sequence ID" value="XM_039281067.1"/>
</dbReference>
<feature type="region of interest" description="Disordered" evidence="4">
    <location>
        <begin position="869"/>
        <end position="1066"/>
    </location>
</feature>
<keyword evidence="2" id="KW-0904">Protein phosphatase</keyword>
<feature type="domain" description="FH2" evidence="6">
    <location>
        <begin position="1058"/>
        <end position="1456"/>
    </location>
</feature>
<evidence type="ECO:0000259" key="6">
    <source>
        <dbReference type="PROSITE" id="PS51444"/>
    </source>
</evidence>
<dbReference type="SUPFAM" id="SSF49562">
    <property type="entry name" value="C2 domain (Calcium/lipid-binding domain, CaLB)"/>
    <property type="match status" value="1"/>
</dbReference>
<dbReference type="Gene3D" id="3.90.190.10">
    <property type="entry name" value="Protein tyrosine phosphatase superfamily"/>
    <property type="match status" value="1"/>
</dbReference>
<keyword evidence="2" id="KW-0378">Hydrolase</keyword>
<dbReference type="SUPFAM" id="SSF101447">
    <property type="entry name" value="Formin homology 2 domain (FH2 domain)"/>
    <property type="match status" value="1"/>
</dbReference>
<dbReference type="PROSITE" id="PS51444">
    <property type="entry name" value="FH2"/>
    <property type="match status" value="1"/>
</dbReference>
<evidence type="ECO:0000256" key="1">
    <source>
        <dbReference type="ARBA" id="ARBA00006468"/>
    </source>
</evidence>
<feature type="compositionally biased region" description="Pro residues" evidence="4">
    <location>
        <begin position="870"/>
        <end position="883"/>
    </location>
</feature>
<dbReference type="InterPro" id="IPR035892">
    <property type="entry name" value="C2_domain_sf"/>
</dbReference>
<accession>A0AB40CAT5</accession>
<proteinExistence type="inferred from homology"/>
<evidence type="ECO:0000256" key="3">
    <source>
        <dbReference type="RuleBase" id="RU361260"/>
    </source>
</evidence>
<evidence type="ECO:0000259" key="5">
    <source>
        <dbReference type="PROSITE" id="PS51182"/>
    </source>
</evidence>
<dbReference type="PROSITE" id="PS51182">
    <property type="entry name" value="C2_TENSIN"/>
    <property type="match status" value="1"/>
</dbReference>
<sequence length="1489" mass="165268">MALFRRLFYRKPPDRLLEISERVYVFDCCFSTEILEENKYKDYIRGIANQLHDYFPDASFMVSNFREGEQRSRVFDILSEYDMTVMDYPCEYERCPLLPLQMIHHFLRSSVSWLSMEGQHNVLLMHCERGGWPVLAFMLSGLLLYHKLYTGEQKTLEMVYRQAPKELLHLCSPLNPQPSHMRYLRYISRRGLELPPQDKPFTLECMILKVVPDFDGEGGCRPIVRIYGTDPLTSAGRSSKILFSSLKTKRHVQCHGQAESEPIKIHVHCHIQGDVVIECVHIDEDLGQERMMFRVMFNTAFIQSNVLLLSREDVDVVWDANDRFLKEFKAEMHFQDFDAGESDTTMEAAIDEDGTEVASTEEFFEAEDILSHADWQDIKRDSDIEVIEIKTALEDQNSNLKISSLVERQLESLLPHNLIAVHEASGGLETGPLTEYTDYKVDNDHSRQEKDIFVEKTFSLADRTTVEETNTSNASNFKQDSEEGSINLVVDEKSMIKDNTLTEKLFTSYDNDMISFDGKSISQTNKKDTEEFSTLSVDGKSMFYSKLDAQEVAGRKKPILKDSSYRSDTPDVADESRSISGFIYHHRDVGNVKADNKAGSSISGTSTMVVQEEGLLHNMICSHDVKDVKDKAVILDETTILIDERSVIGINNHTLDVKCIITQAGEEKNGLEKSNFKQDENSLISEKSFALDHKRNKSEVPARIEGFTRFGNKNSKQDIVKIDTEKESSLDDNIHKSVASNVANEVRPKSEIPNGNKDADNGSGTKLRAGSKLLNLGGTDIQKQNHEKLLTKYPCPPPSTSTSTSKKTSNKTEHSPLFSLKFPGASTESHPPHPPPMCRGASTGGSLLPPELSTVSMPSAPVVSGLSVKIPPPPPPPPPPPLLSPVRNVSCDPLSPPLLPQQMRAPQGSSPPPPPPPVMAGTTRAPPLPPPPPPMPSKSASLCPVTIAPAPNSPPLRHGKPQSLHPPPTASGPPPPPPPPGLRVGVPSPPTSLVPRARAPPPPPPSRGHAPGPPPPPPPRALGAPSPPLGDCSQAGTRALSQNLMPGGRGNGPVRPPGCPATTRRSSLKPLHWVKVTRAVQGSLWAELQKHNDAPSGSEFDVSELENLFSSAIPKSDRSKSEGRKSLGSKTDRVHLIDLRRANNTEIMLTKVKMPLSDMMSAALAMDDSILDVDQVENLIKFCPTKEEMELLKDYNGDKEKLGKCEQFFLELMKVPRMESKLRVFFYKIQFGSQVSDLRESLSTIDSACAQIRNSAKLKELMKKILLLGNTLNQGTARGSAIGFRLDSLLKLTDTRATNNKMTLMHYLCKVLASRFRHILNFYEDLTSLEAASKIQLKTLAEEMQAVVKGLEKVELELTASENDGPASKVFRKTVKEFTAGASAEVCSLSSLYTSAGRNADALVLYFGEDPTRCPFEQVISTLLNFVRMFRRAHDENCKQTELEKKKAEKEAELEKSKSISSTGHDHKKRKTTTITASKEVKNFKATRK</sequence>
<dbReference type="GeneID" id="120274522"/>
<dbReference type="InterPro" id="IPR014020">
    <property type="entry name" value="Tensin_C2-dom"/>
</dbReference>
<evidence type="ECO:0000256" key="2">
    <source>
        <dbReference type="ARBA" id="ARBA00022912"/>
    </source>
</evidence>
<keyword evidence="7" id="KW-1185">Reference proteome</keyword>
<feature type="compositionally biased region" description="Basic and acidic residues" evidence="4">
    <location>
        <begin position="1442"/>
        <end position="1458"/>
    </location>
</feature>
<reference evidence="8" key="1">
    <citation type="submission" date="2025-08" db="UniProtKB">
        <authorList>
            <consortium name="RefSeq"/>
        </authorList>
    </citation>
    <scope>IDENTIFICATION</scope>
</reference>
<dbReference type="SMART" id="SM00498">
    <property type="entry name" value="FH2"/>
    <property type="match status" value="1"/>
</dbReference>
<dbReference type="Proteomes" id="UP001515500">
    <property type="component" value="Chromosome 13"/>
</dbReference>
<dbReference type="SMART" id="SM01326">
    <property type="entry name" value="PTEN_C2"/>
    <property type="match status" value="1"/>
</dbReference>
<evidence type="ECO:0000313" key="7">
    <source>
        <dbReference type="Proteomes" id="UP001515500"/>
    </source>
</evidence>
<dbReference type="InterPro" id="IPR029021">
    <property type="entry name" value="Prot-tyrosine_phosphatase-like"/>
</dbReference>
<evidence type="ECO:0000256" key="4">
    <source>
        <dbReference type="SAM" id="MobiDB-lite"/>
    </source>
</evidence>
<gene>
    <name evidence="8" type="primary">LOC120274522</name>
</gene>
<comment type="similarity">
    <text evidence="1">Belongs to the formin-like family. Class-II subfamily.</text>
</comment>
<name>A0AB40CAT5_DIOCR</name>
<dbReference type="SUPFAM" id="SSF52799">
    <property type="entry name" value="(Phosphotyrosine protein) phosphatases II"/>
    <property type="match status" value="1"/>
</dbReference>
<protein>
    <recommendedName>
        <fullName evidence="3">Formin-like protein</fullName>
    </recommendedName>
</protein>
<dbReference type="PANTHER" id="PTHR45733:SF10">
    <property type="entry name" value="FORMIN-LIKE PROTEIN 15A-RELATED"/>
    <property type="match status" value="1"/>
</dbReference>
<feature type="compositionally biased region" description="Polar residues" evidence="4">
    <location>
        <begin position="1034"/>
        <end position="1044"/>
    </location>
</feature>
<evidence type="ECO:0000313" key="8">
    <source>
        <dbReference type="RefSeq" id="XP_039137001.1"/>
    </source>
</evidence>
<feature type="compositionally biased region" description="Pro residues" evidence="4">
    <location>
        <begin position="964"/>
        <end position="1028"/>
    </location>
</feature>
<dbReference type="InterPro" id="IPR051144">
    <property type="entry name" value="Formin_homology_domain"/>
</dbReference>
<dbReference type="Gene3D" id="2.60.40.1110">
    <property type="match status" value="1"/>
</dbReference>
<feature type="compositionally biased region" description="Pro residues" evidence="4">
    <location>
        <begin position="909"/>
        <end position="918"/>
    </location>
</feature>
<feature type="domain" description="C2 tensin-type" evidence="5">
    <location>
        <begin position="198"/>
        <end position="337"/>
    </location>
</feature>
<dbReference type="Gene3D" id="1.20.58.2220">
    <property type="entry name" value="Formin, FH2 domain"/>
    <property type="match status" value="1"/>
</dbReference>
<feature type="region of interest" description="Disordered" evidence="4">
    <location>
        <begin position="727"/>
        <end position="853"/>
    </location>
</feature>